<dbReference type="RefSeq" id="YP_010359323.1">
    <property type="nucleotide sequence ID" value="NC_062772.1"/>
</dbReference>
<protein>
    <submittedName>
        <fullName evidence="1">Topoisomerase histone-like DNA-binding superfamily protein</fullName>
    </submittedName>
</protein>
<dbReference type="Proteomes" id="UP000827562">
    <property type="component" value="Segment"/>
</dbReference>
<proteinExistence type="predicted"/>
<keyword evidence="1" id="KW-0238">DNA-binding</keyword>
<reference evidence="1 2" key="1">
    <citation type="submission" date="2021-04" db="EMBL/GenBank/DDBJ databases">
        <authorList>
            <person name="Shkoporov A.N."/>
            <person name="Stockdale S.R."/>
            <person name="Guerin E."/>
            <person name="Ross R.P."/>
            <person name="Hill C."/>
        </authorList>
    </citation>
    <scope>NUCLEOTIDE SEQUENCE [LARGE SCALE GENOMIC DNA]</scope>
    <source>
        <strain evidence="2">cr77_1</strain>
    </source>
</reference>
<evidence type="ECO:0000313" key="2">
    <source>
        <dbReference type="Proteomes" id="UP000827562"/>
    </source>
</evidence>
<dbReference type="EMBL" id="MZ130482">
    <property type="protein sequence ID" value="QWM89751.1"/>
    <property type="molecule type" value="Genomic_DNA"/>
</dbReference>
<name>A0AAE7RUP2_9CAUD</name>
<keyword evidence="2" id="KW-1185">Reference proteome</keyword>
<accession>A0AAE7RUP2</accession>
<sequence length="148" mass="18189">MQETKSYTGKDFYKSYIDYVGDNPLYQVEYRVFRDIINDYFKYLRDELIENGKEIKLPCRLGTLSIVKHKPKEYSGRSLRIDYAETKKVGKIVYHLNEHSNFYKYRYYWNKHNMLNHNKTMYQLIMTRDNKRRLAQIIKSKERDYIEL</sequence>
<dbReference type="KEGG" id="vg:75692054"/>
<organism evidence="1 2">
    <name type="scientific">uncultured phage cr77_1</name>
    <dbReference type="NCBI Taxonomy" id="2986410"/>
    <lineage>
        <taxon>Viruses</taxon>
        <taxon>Duplodnaviria</taxon>
        <taxon>Heunggongvirae</taxon>
        <taxon>Uroviricota</taxon>
        <taxon>Caudoviricetes</taxon>
        <taxon>Crassvirales</taxon>
        <taxon>Suoliviridae</taxon>
        <taxon>Boorivirinae</taxon>
        <taxon>Canhaevirus</taxon>
        <taxon>Canhaevirus faecalis</taxon>
    </lineage>
</organism>
<dbReference type="GeneID" id="75692054"/>
<evidence type="ECO:0000313" key="1">
    <source>
        <dbReference type="EMBL" id="QWM89751.1"/>
    </source>
</evidence>
<gene>
    <name evidence="1" type="primary">gp_16521</name>
</gene>
<dbReference type="GO" id="GO:0003677">
    <property type="term" value="F:DNA binding"/>
    <property type="evidence" value="ECO:0007669"/>
    <property type="project" value="UniProtKB-KW"/>
</dbReference>